<dbReference type="GO" id="GO:0015562">
    <property type="term" value="F:efflux transmembrane transporter activity"/>
    <property type="evidence" value="ECO:0007669"/>
    <property type="project" value="InterPro"/>
</dbReference>
<dbReference type="InterPro" id="IPR003423">
    <property type="entry name" value="OMP_efflux"/>
</dbReference>
<dbReference type="AlphaFoldDB" id="J9GZT1"/>
<dbReference type="GO" id="GO:1990281">
    <property type="term" value="C:efflux pump complex"/>
    <property type="evidence" value="ECO:0007669"/>
    <property type="project" value="TreeGrafter"/>
</dbReference>
<keyword evidence="4" id="KW-0812">Transmembrane</keyword>
<evidence type="ECO:0000256" key="4">
    <source>
        <dbReference type="ARBA" id="ARBA00022692"/>
    </source>
</evidence>
<keyword evidence="6" id="KW-0998">Cell outer membrane</keyword>
<dbReference type="GO" id="GO:0015288">
    <property type="term" value="F:porin activity"/>
    <property type="evidence" value="ECO:0007669"/>
    <property type="project" value="TreeGrafter"/>
</dbReference>
<proteinExistence type="predicted"/>
<accession>J9GZT1</accession>
<evidence type="ECO:0000256" key="3">
    <source>
        <dbReference type="ARBA" id="ARBA00022452"/>
    </source>
</evidence>
<dbReference type="Pfam" id="PF02321">
    <property type="entry name" value="OEP"/>
    <property type="match status" value="2"/>
</dbReference>
<name>J9GZT1_9ZZZZ</name>
<evidence type="ECO:0000256" key="5">
    <source>
        <dbReference type="ARBA" id="ARBA00023136"/>
    </source>
</evidence>
<evidence type="ECO:0000256" key="2">
    <source>
        <dbReference type="ARBA" id="ARBA00022448"/>
    </source>
</evidence>
<sequence>MKTRYFFLLGLTCLAGKSVAQTEATAVTTEAQPASTVVNYATFEQKVLDYSQTLKQSVAQRTAMQKAMKAAKTAFFPAVDATGNYTYRINDYEMDFGGMAVPMKHDSYSAEVGVVQPLYAGGSIYHGYKASQIQSKIADKSVDLTTDNIIYAAEASYWGTAAQKEMYLTMCQYVDIIAQLAKVLQDKYDDGYISKTDLIQMQTRLKEAELQRSSSYQSYQVALQNMNTLMGLDPTTPMTLTDSISMVLPMPSYIGAATALSVRPDYAISQLDVDYQKRQVKLAAAKYNPSLSIGFKETWGTPMLNISGETMFNSNVFASVKLPLFHWGARFKSTAAQKAILLGKQYALQDKKDQISKEVAKAWTNLTENNRQIELAEENCKLAEENLDLNTFSYTEGRLTILDVLSAQLTWVQAYTNLIQSYYEQKIALADYRKATGIRYIGQE</sequence>
<organism evidence="7">
    <name type="scientific">gut metagenome</name>
    <dbReference type="NCBI Taxonomy" id="749906"/>
    <lineage>
        <taxon>unclassified sequences</taxon>
        <taxon>metagenomes</taxon>
        <taxon>organismal metagenomes</taxon>
    </lineage>
</organism>
<dbReference type="InterPro" id="IPR051906">
    <property type="entry name" value="TolC-like"/>
</dbReference>
<gene>
    <name evidence="7" type="ORF">EVA_03052</name>
</gene>
<dbReference type="GO" id="GO:0009279">
    <property type="term" value="C:cell outer membrane"/>
    <property type="evidence" value="ECO:0007669"/>
    <property type="project" value="UniProtKB-SubCell"/>
</dbReference>
<keyword evidence="3" id="KW-1134">Transmembrane beta strand</keyword>
<keyword evidence="2" id="KW-0813">Transport</keyword>
<comment type="subcellular location">
    <subcellularLocation>
        <location evidence="1">Cell outer membrane</location>
    </subcellularLocation>
</comment>
<dbReference type="Gene3D" id="1.20.1600.10">
    <property type="entry name" value="Outer membrane efflux proteins (OEP)"/>
    <property type="match status" value="1"/>
</dbReference>
<keyword evidence="5" id="KW-0472">Membrane</keyword>
<dbReference type="SUPFAM" id="SSF56954">
    <property type="entry name" value="Outer membrane efflux proteins (OEP)"/>
    <property type="match status" value="1"/>
</dbReference>
<dbReference type="PANTHER" id="PTHR30026:SF20">
    <property type="entry name" value="OUTER MEMBRANE PROTEIN TOLC"/>
    <property type="match status" value="1"/>
</dbReference>
<comment type="caution">
    <text evidence="7">The sequence shown here is derived from an EMBL/GenBank/DDBJ whole genome shotgun (WGS) entry which is preliminary data.</text>
</comment>
<protein>
    <submittedName>
        <fullName evidence="7">Outer membrane efflux protein</fullName>
    </submittedName>
</protein>
<evidence type="ECO:0000313" key="7">
    <source>
        <dbReference type="EMBL" id="EJX08838.1"/>
    </source>
</evidence>
<reference evidence="7" key="1">
    <citation type="journal article" date="2012" name="PLoS ONE">
        <title>Gene sets for utilization of primary and secondary nutrition supplies in the distal gut of endangered iberian lynx.</title>
        <authorList>
            <person name="Alcaide M."/>
            <person name="Messina E."/>
            <person name="Richter M."/>
            <person name="Bargiela R."/>
            <person name="Peplies J."/>
            <person name="Huws S.A."/>
            <person name="Newbold C.J."/>
            <person name="Golyshin P.N."/>
            <person name="Simon M.A."/>
            <person name="Lopez G."/>
            <person name="Yakimov M.M."/>
            <person name="Ferrer M."/>
        </authorList>
    </citation>
    <scope>NUCLEOTIDE SEQUENCE</scope>
</reference>
<dbReference type="PANTHER" id="PTHR30026">
    <property type="entry name" value="OUTER MEMBRANE PROTEIN TOLC"/>
    <property type="match status" value="1"/>
</dbReference>
<dbReference type="EMBL" id="AMCI01000529">
    <property type="protein sequence ID" value="EJX08838.1"/>
    <property type="molecule type" value="Genomic_DNA"/>
</dbReference>
<evidence type="ECO:0000256" key="1">
    <source>
        <dbReference type="ARBA" id="ARBA00004442"/>
    </source>
</evidence>
<evidence type="ECO:0000256" key="6">
    <source>
        <dbReference type="ARBA" id="ARBA00023237"/>
    </source>
</evidence>